<feature type="transmembrane region" description="Helical" evidence="1">
    <location>
        <begin position="84"/>
        <end position="111"/>
    </location>
</feature>
<sequence>MTATFLAALVFTLFYLVGLAGVILPALPGVPMVALGALLAAWITGFEVLTWTTVIITALLTVLAQGLDYVAAAVGAKRFGGSRAGFWGSIVGALLGLFVPPFGFIIGALVGAVGAELLTGRPLDEAWRAGIGAFVGTLGGMLVKFIIIVTIGFLIYPRFF</sequence>
<dbReference type="InterPro" id="IPR007403">
    <property type="entry name" value="DUF456"/>
</dbReference>
<dbReference type="EMBL" id="CP002049">
    <property type="protein sequence ID" value="ADI14384.1"/>
    <property type="molecule type" value="Genomic_DNA"/>
</dbReference>
<dbReference type="HOGENOM" id="CLU_109297_0_1_0"/>
<gene>
    <name evidence="2" type="ordered locus">Trad_1261</name>
</gene>
<keyword evidence="1" id="KW-1133">Transmembrane helix</keyword>
<protein>
    <recommendedName>
        <fullName evidence="4">DUF456 domain-containing protein</fullName>
    </recommendedName>
</protein>
<organism evidence="2 3">
    <name type="scientific">Truepera radiovictrix (strain DSM 17093 / CIP 108686 / LMG 22925 / RQ-24)</name>
    <dbReference type="NCBI Taxonomy" id="649638"/>
    <lineage>
        <taxon>Bacteria</taxon>
        <taxon>Thermotogati</taxon>
        <taxon>Deinococcota</taxon>
        <taxon>Deinococci</taxon>
        <taxon>Trueperales</taxon>
        <taxon>Trueperaceae</taxon>
        <taxon>Truepera</taxon>
    </lineage>
</organism>
<keyword evidence="3" id="KW-1185">Reference proteome</keyword>
<dbReference type="OrthoDB" id="9808460at2"/>
<dbReference type="AlphaFoldDB" id="D7CWI5"/>
<keyword evidence="1" id="KW-0472">Membrane</keyword>
<evidence type="ECO:0000313" key="3">
    <source>
        <dbReference type="Proteomes" id="UP000000379"/>
    </source>
</evidence>
<dbReference type="Proteomes" id="UP000000379">
    <property type="component" value="Chromosome"/>
</dbReference>
<dbReference type="PANTHER" id="PTHR39165:SF1">
    <property type="entry name" value="DUF456 DOMAIN-CONTAINING PROTEIN"/>
    <property type="match status" value="1"/>
</dbReference>
<evidence type="ECO:0000313" key="2">
    <source>
        <dbReference type="EMBL" id="ADI14384.1"/>
    </source>
</evidence>
<reference evidence="3" key="1">
    <citation type="submission" date="2010-05" db="EMBL/GenBank/DDBJ databases">
        <title>The complete genome of Truepera radiovictris DSM 17093.</title>
        <authorList>
            <consortium name="US DOE Joint Genome Institute (JGI-PGF)"/>
            <person name="Lucas S."/>
            <person name="Copeland A."/>
            <person name="Lapidus A."/>
            <person name="Glavina del Rio T."/>
            <person name="Dalin E."/>
            <person name="Tice H."/>
            <person name="Bruce D."/>
            <person name="Goodwin L."/>
            <person name="Pitluck S."/>
            <person name="Kyrpides N."/>
            <person name="Mavromatis K."/>
            <person name="Ovchinnikova G."/>
            <person name="Munk A.C."/>
            <person name="Detter J.C."/>
            <person name="Han C."/>
            <person name="Tapia R."/>
            <person name="Land M."/>
            <person name="Hauser L."/>
            <person name="Markowitz V."/>
            <person name="Cheng J.-F."/>
            <person name="Hugenholtz P."/>
            <person name="Woyke T."/>
            <person name="Wu D."/>
            <person name="Tindall B."/>
            <person name="Pomrenke H.G."/>
            <person name="Brambilla E."/>
            <person name="Klenk H.-P."/>
            <person name="Eisen J.A."/>
        </authorList>
    </citation>
    <scope>NUCLEOTIDE SEQUENCE [LARGE SCALE GENOMIC DNA]</scope>
    <source>
        <strain evidence="3">DSM 17093 / CIP 108686 / LMG 22925 / RQ-24</strain>
    </source>
</reference>
<dbReference type="RefSeq" id="WP_013177754.1">
    <property type="nucleotide sequence ID" value="NC_014221.1"/>
</dbReference>
<proteinExistence type="predicted"/>
<name>D7CWI5_TRURR</name>
<reference evidence="2 3" key="2">
    <citation type="journal article" date="2011" name="Stand. Genomic Sci.">
        <title>Complete genome sequence of Truepera radiovictrix type strain (RQ-24).</title>
        <authorList>
            <person name="Ivanova N."/>
            <person name="Rohde C."/>
            <person name="Munk C."/>
            <person name="Nolan M."/>
            <person name="Lucas S."/>
            <person name="Del Rio T.G."/>
            <person name="Tice H."/>
            <person name="Deshpande S."/>
            <person name="Cheng J.F."/>
            <person name="Tapia R."/>
            <person name="Han C."/>
            <person name="Goodwin L."/>
            <person name="Pitluck S."/>
            <person name="Liolios K."/>
            <person name="Mavromatis K."/>
            <person name="Mikhailova N."/>
            <person name="Pati A."/>
            <person name="Chen A."/>
            <person name="Palaniappan K."/>
            <person name="Land M."/>
            <person name="Hauser L."/>
            <person name="Chang Y.J."/>
            <person name="Jeffries C.D."/>
            <person name="Brambilla E."/>
            <person name="Rohde M."/>
            <person name="Goker M."/>
            <person name="Tindall B.J."/>
            <person name="Woyke T."/>
            <person name="Bristow J."/>
            <person name="Eisen J.A."/>
            <person name="Markowitz V."/>
            <person name="Hugenholtz P."/>
            <person name="Kyrpides N.C."/>
            <person name="Klenk H.P."/>
            <person name="Lapidus A."/>
        </authorList>
    </citation>
    <scope>NUCLEOTIDE SEQUENCE [LARGE SCALE GENOMIC DNA]</scope>
    <source>
        <strain evidence="3">DSM 17093 / CIP 108686 / LMG 22925 / RQ-24</strain>
    </source>
</reference>
<evidence type="ECO:0000256" key="1">
    <source>
        <dbReference type="SAM" id="Phobius"/>
    </source>
</evidence>
<accession>D7CWI5</accession>
<dbReference type="eggNOG" id="COG2839">
    <property type="taxonomic scope" value="Bacteria"/>
</dbReference>
<keyword evidence="1" id="KW-0812">Transmembrane</keyword>
<dbReference type="Pfam" id="PF04306">
    <property type="entry name" value="DUF456"/>
    <property type="match status" value="1"/>
</dbReference>
<feature type="transmembrane region" description="Helical" evidence="1">
    <location>
        <begin position="30"/>
        <end position="63"/>
    </location>
</feature>
<dbReference type="STRING" id="649638.Trad_1261"/>
<feature type="transmembrane region" description="Helical" evidence="1">
    <location>
        <begin position="131"/>
        <end position="156"/>
    </location>
</feature>
<dbReference type="KEGG" id="tra:Trad_1261"/>
<evidence type="ECO:0008006" key="4">
    <source>
        <dbReference type="Google" id="ProtNLM"/>
    </source>
</evidence>
<dbReference type="PANTHER" id="PTHR39165">
    <property type="entry name" value="IG HYPOTHETICAL 17883"/>
    <property type="match status" value="1"/>
</dbReference>